<accession>A0AAV1UMB7</accession>
<sequence length="205" mass="23040">MARRRNTQEVAQTRPAGSGGNSGEYMRTEFALVMEQQAAMVARLEELEREQLTLLAPTGTTFGPVRTETRALVPTTRAAETFRSPFMQMTHVRPMEVDDLHDVFKTESIVRSASVGTERRALRQVQQQQHFRKIAGAREGLRVAAEAQGMQLRAVAEAQETQQAKQRADIQAVHGQLQQVEQHLLSEAELQRQQREPLAAQLEAQ</sequence>
<dbReference type="AlphaFoldDB" id="A0AAV1UMB7"/>
<comment type="caution">
    <text evidence="3">The sequence shown here is derived from an EMBL/GenBank/DDBJ whole genome shotgun (WGS) entry which is preliminary data.</text>
</comment>
<organism evidence="3 4">
    <name type="scientific">Peronospora matthiolae</name>
    <dbReference type="NCBI Taxonomy" id="2874970"/>
    <lineage>
        <taxon>Eukaryota</taxon>
        <taxon>Sar</taxon>
        <taxon>Stramenopiles</taxon>
        <taxon>Oomycota</taxon>
        <taxon>Peronosporomycetes</taxon>
        <taxon>Peronosporales</taxon>
        <taxon>Peronosporaceae</taxon>
        <taxon>Peronospora</taxon>
    </lineage>
</organism>
<gene>
    <name evidence="3" type="ORF">PM001_LOCUS19695</name>
    <name evidence="2" type="ORF">PM001_LOCUS36</name>
</gene>
<dbReference type="Proteomes" id="UP001162060">
    <property type="component" value="Unassembled WGS sequence"/>
</dbReference>
<evidence type="ECO:0000256" key="1">
    <source>
        <dbReference type="SAM" id="MobiDB-lite"/>
    </source>
</evidence>
<evidence type="ECO:0000313" key="2">
    <source>
        <dbReference type="EMBL" id="CAK7890649.1"/>
    </source>
</evidence>
<reference evidence="3" key="1">
    <citation type="submission" date="2024-01" db="EMBL/GenBank/DDBJ databases">
        <authorList>
            <person name="Webb A."/>
        </authorList>
    </citation>
    <scope>NUCLEOTIDE SEQUENCE</scope>
    <source>
        <strain evidence="3">Pm1</strain>
    </source>
</reference>
<dbReference type="EMBL" id="CAKLBY020000213">
    <property type="protein sequence ID" value="CAK7934545.1"/>
    <property type="molecule type" value="Genomic_DNA"/>
</dbReference>
<name>A0AAV1UMB7_9STRA</name>
<proteinExistence type="predicted"/>
<evidence type="ECO:0000313" key="4">
    <source>
        <dbReference type="Proteomes" id="UP001162060"/>
    </source>
</evidence>
<dbReference type="EMBL" id="CAKLBY020000001">
    <property type="protein sequence ID" value="CAK7890649.1"/>
    <property type="molecule type" value="Genomic_DNA"/>
</dbReference>
<protein>
    <submittedName>
        <fullName evidence="3">Uncharacterized protein</fullName>
    </submittedName>
</protein>
<feature type="region of interest" description="Disordered" evidence="1">
    <location>
        <begin position="1"/>
        <end position="23"/>
    </location>
</feature>
<evidence type="ECO:0000313" key="3">
    <source>
        <dbReference type="EMBL" id="CAK7934545.1"/>
    </source>
</evidence>